<dbReference type="AlphaFoldDB" id="A0A551Y2G8"/>
<dbReference type="EMBL" id="SFCA01000100">
    <property type="protein sequence ID" value="TRT55148.1"/>
    <property type="molecule type" value="Genomic_DNA"/>
</dbReference>
<gene>
    <name evidence="1" type="ORF">EWV85_09740</name>
</gene>
<protein>
    <submittedName>
        <fullName evidence="1">BrnT family toxin</fullName>
    </submittedName>
</protein>
<accession>A0A551Y2G8</accession>
<dbReference type="Gene3D" id="3.10.450.530">
    <property type="entry name" value="Ribonuclease toxin, BrnT, of type II toxin-antitoxin system"/>
    <property type="match status" value="1"/>
</dbReference>
<dbReference type="Proteomes" id="UP000316443">
    <property type="component" value="Unassembled WGS sequence"/>
</dbReference>
<evidence type="ECO:0000313" key="1">
    <source>
        <dbReference type="EMBL" id="TRT55148.1"/>
    </source>
</evidence>
<proteinExistence type="predicted"/>
<evidence type="ECO:0000313" key="2">
    <source>
        <dbReference type="Proteomes" id="UP000316443"/>
    </source>
</evidence>
<sequence length="80" mass="9373">MFLRVKLAREFDWDANNIEHISRHNLIPAEVESVFQDTRKIGTASRKTEREKRWAIIGSSWGQKIRIVTARDATFSEKKT</sequence>
<name>A0A551Y2G8_MICAE</name>
<organism evidence="1 2">
    <name type="scientific">Microcystis aeruginosa Ma_QC_C_20070703_M131</name>
    <dbReference type="NCBI Taxonomy" id="2486263"/>
    <lineage>
        <taxon>Bacteria</taxon>
        <taxon>Bacillati</taxon>
        <taxon>Cyanobacteriota</taxon>
        <taxon>Cyanophyceae</taxon>
        <taxon>Oscillatoriophycideae</taxon>
        <taxon>Chroococcales</taxon>
        <taxon>Microcystaceae</taxon>
        <taxon>Microcystis</taxon>
    </lineage>
</organism>
<dbReference type="InterPro" id="IPR038573">
    <property type="entry name" value="BrnT_sf"/>
</dbReference>
<comment type="caution">
    <text evidence="1">The sequence shown here is derived from an EMBL/GenBank/DDBJ whole genome shotgun (WGS) entry which is preliminary data.</text>
</comment>
<reference evidence="1 2" key="1">
    <citation type="submission" date="2019-01" db="EMBL/GenBank/DDBJ databases">
        <title>Coherence of Microcystis species and biogeography revealed through population genomics.</title>
        <authorList>
            <person name="Perez-Carrascal O.M."/>
            <person name="Terrat Y."/>
            <person name="Giani A."/>
            <person name="Fortin N."/>
            <person name="Tromas N."/>
            <person name="Shapiro B.J."/>
        </authorList>
    </citation>
    <scope>NUCLEOTIDE SEQUENCE [LARGE SCALE GENOMIC DNA]</scope>
    <source>
        <strain evidence="1">Ma_QC_C_20070703_M131</strain>
    </source>
</reference>